<feature type="chain" id="PRO_5003510896" evidence="2">
    <location>
        <begin position="19"/>
        <end position="389"/>
    </location>
</feature>
<dbReference type="KEGG" id="erc:Ecym_3425"/>
<evidence type="ECO:0000256" key="1">
    <source>
        <dbReference type="SAM" id="Phobius"/>
    </source>
</evidence>
<dbReference type="OMA" id="RCTPDRY"/>
<evidence type="ECO:0000256" key="2">
    <source>
        <dbReference type="SAM" id="SignalP"/>
    </source>
</evidence>
<protein>
    <submittedName>
        <fullName evidence="3">Uncharacterized protein</fullName>
    </submittedName>
</protein>
<dbReference type="InParanoid" id="G8JRZ2"/>
<dbReference type="EMBL" id="CP002499">
    <property type="protein sequence ID" value="AET38911.1"/>
    <property type="molecule type" value="Genomic_DNA"/>
</dbReference>
<reference evidence="4" key="1">
    <citation type="journal article" date="2012" name="G3 (Bethesda)">
        <title>Pichia sorbitophila, an interspecies yeast hybrid reveals early steps of genome resolution following polyploidization.</title>
        <authorList>
            <person name="Leh Louis V."/>
            <person name="Despons L."/>
            <person name="Friedrich A."/>
            <person name="Martin T."/>
            <person name="Durrens P."/>
            <person name="Casaregola S."/>
            <person name="Neuveglise C."/>
            <person name="Fairhead C."/>
            <person name="Marck C."/>
            <person name="Cruz J.A."/>
            <person name="Straub M.L."/>
            <person name="Kugler V."/>
            <person name="Sacerdot C."/>
            <person name="Uzunov Z."/>
            <person name="Thierry A."/>
            <person name="Weiss S."/>
            <person name="Bleykasten C."/>
            <person name="De Montigny J."/>
            <person name="Jacques N."/>
            <person name="Jung P."/>
            <person name="Lemaire M."/>
            <person name="Mallet S."/>
            <person name="Morel G."/>
            <person name="Richard G.F."/>
            <person name="Sarkar A."/>
            <person name="Savel G."/>
            <person name="Schacherer J."/>
            <person name="Seret M.L."/>
            <person name="Talla E."/>
            <person name="Samson G."/>
            <person name="Jubin C."/>
            <person name="Poulain J."/>
            <person name="Vacherie B."/>
            <person name="Barbe V."/>
            <person name="Pelletier E."/>
            <person name="Sherman D.J."/>
            <person name="Westhof E."/>
            <person name="Weissenbach J."/>
            <person name="Baret P.V."/>
            <person name="Wincker P."/>
            <person name="Gaillardin C."/>
            <person name="Dujon B."/>
            <person name="Souciet J.L."/>
        </authorList>
    </citation>
    <scope>NUCLEOTIDE SEQUENCE [LARGE SCALE GENOMIC DNA]</scope>
    <source>
        <strain evidence="4">CBS 270.75 / DBVPG 7215 / KCTC 17166 / NRRL Y-17582</strain>
    </source>
</reference>
<dbReference type="GO" id="GO:0051604">
    <property type="term" value="P:protein maturation"/>
    <property type="evidence" value="ECO:0007669"/>
    <property type="project" value="EnsemblFungi"/>
</dbReference>
<sequence>MIQQLLVFLTFSIHCCYGWHNVIRPQQSPKTTTEELKPWVRTIYGTKVELVTPTVIAGVTFSAKPEETPDPLKPWVSLKQEGLPVTVKPEIKKGHTIRASPDYSTYFKTASTRTYTYEDLKAHNMDPGDIHKEVMFVDEDDAYVSLNPIIRCTPERYFHKGDAKDIPSEPFCTPMENKDWQVGKTYFVSWYTRFFRDEVKESTVEQVRVHLSYVQETAYQRGFAKRDIKATFFSSEWIDNIDGLYPITVDEDWLQGKPRRSVVVSVQPSTVSDEEFNPLEFGVLIKILRGSKVFKTTKEELALQDAGIHHRPWYYVILTVPTIVAFTIAVMYFLSQCTGKYRDFSDVTRMALNKKHRVLGKIKDMKRFKKIKNHKYDELPIHRKSGKQT</sequence>
<dbReference type="FunCoup" id="G8JRZ2">
    <property type="interactions" value="144"/>
</dbReference>
<dbReference type="STRING" id="931890.G8JRZ2"/>
<dbReference type="Proteomes" id="UP000006790">
    <property type="component" value="Chromosome 3"/>
</dbReference>
<organism evidence="3 4">
    <name type="scientific">Eremothecium cymbalariae (strain CBS 270.75 / DBVPG 7215 / KCTC 17166 / NRRL Y-17582)</name>
    <name type="common">Yeast</name>
    <dbReference type="NCBI Taxonomy" id="931890"/>
    <lineage>
        <taxon>Eukaryota</taxon>
        <taxon>Fungi</taxon>
        <taxon>Dikarya</taxon>
        <taxon>Ascomycota</taxon>
        <taxon>Saccharomycotina</taxon>
        <taxon>Saccharomycetes</taxon>
        <taxon>Saccharomycetales</taxon>
        <taxon>Saccharomycetaceae</taxon>
        <taxon>Eremothecium</taxon>
    </lineage>
</organism>
<keyword evidence="4" id="KW-1185">Reference proteome</keyword>
<dbReference type="GO" id="GO:0005794">
    <property type="term" value="C:Golgi apparatus"/>
    <property type="evidence" value="ECO:0007669"/>
    <property type="project" value="EnsemblFungi"/>
</dbReference>
<accession>G8JRZ2</accession>
<gene>
    <name evidence="3" type="ordered locus">Ecym_3425</name>
</gene>
<dbReference type="OrthoDB" id="4084551at2759"/>
<evidence type="ECO:0000313" key="3">
    <source>
        <dbReference type="EMBL" id="AET38911.1"/>
    </source>
</evidence>
<dbReference type="AlphaFoldDB" id="G8JRZ2"/>
<feature type="signal peptide" evidence="2">
    <location>
        <begin position="1"/>
        <end position="18"/>
    </location>
</feature>
<keyword evidence="1" id="KW-0472">Membrane</keyword>
<dbReference type="GeneID" id="11469004"/>
<keyword evidence="1" id="KW-0812">Transmembrane</keyword>
<dbReference type="eggNOG" id="ENOG502QVDR">
    <property type="taxonomic scope" value="Eukaryota"/>
</dbReference>
<dbReference type="Pfam" id="PF14610">
    <property type="entry name" value="Psg1"/>
    <property type="match status" value="1"/>
</dbReference>
<feature type="transmembrane region" description="Helical" evidence="1">
    <location>
        <begin position="313"/>
        <end position="334"/>
    </location>
</feature>
<dbReference type="InterPro" id="IPR028000">
    <property type="entry name" value="Pma1"/>
</dbReference>
<dbReference type="RefSeq" id="XP_003645728.1">
    <property type="nucleotide sequence ID" value="XM_003645680.1"/>
</dbReference>
<dbReference type="HOGENOM" id="CLU_041040_0_0_1"/>
<evidence type="ECO:0000313" key="4">
    <source>
        <dbReference type="Proteomes" id="UP000006790"/>
    </source>
</evidence>
<proteinExistence type="predicted"/>
<dbReference type="GO" id="GO:0006605">
    <property type="term" value="P:protein targeting"/>
    <property type="evidence" value="ECO:0007669"/>
    <property type="project" value="EnsemblFungi"/>
</dbReference>
<keyword evidence="1" id="KW-1133">Transmembrane helix</keyword>
<keyword evidence="2" id="KW-0732">Signal</keyword>
<name>G8JRZ2_ERECY</name>